<reference evidence="1 2" key="1">
    <citation type="submission" date="2014-04" db="EMBL/GenBank/DDBJ databases">
        <authorList>
            <consortium name="DOE Joint Genome Institute"/>
            <person name="Kuo A."/>
            <person name="Kohler A."/>
            <person name="Jargeat P."/>
            <person name="Nagy L.G."/>
            <person name="Floudas D."/>
            <person name="Copeland A."/>
            <person name="Barry K.W."/>
            <person name="Cichocki N."/>
            <person name="Veneault-Fourrey C."/>
            <person name="LaButti K."/>
            <person name="Lindquist E.A."/>
            <person name="Lipzen A."/>
            <person name="Lundell T."/>
            <person name="Morin E."/>
            <person name="Murat C."/>
            <person name="Sun H."/>
            <person name="Tunlid A."/>
            <person name="Henrissat B."/>
            <person name="Grigoriev I.V."/>
            <person name="Hibbett D.S."/>
            <person name="Martin F."/>
            <person name="Nordberg H.P."/>
            <person name="Cantor M.N."/>
            <person name="Hua S.X."/>
        </authorList>
    </citation>
    <scope>NUCLEOTIDE SEQUENCE [LARGE SCALE GENOMIC DNA]</scope>
    <source>
        <strain evidence="1 2">Ve08.2h10</strain>
    </source>
</reference>
<dbReference type="HOGENOM" id="CLU_099691_0_0_1"/>
<accession>A0A0D0D9D5</accession>
<dbReference type="OrthoDB" id="3252425at2759"/>
<protein>
    <recommendedName>
        <fullName evidence="3">hAT-like transposase RNase-H fold domain-containing protein</fullName>
    </recommendedName>
</protein>
<keyword evidence="2" id="KW-1185">Reference proteome</keyword>
<dbReference type="Proteomes" id="UP000054538">
    <property type="component" value="Unassembled WGS sequence"/>
</dbReference>
<evidence type="ECO:0000313" key="1">
    <source>
        <dbReference type="EMBL" id="KIK80376.1"/>
    </source>
</evidence>
<dbReference type="SUPFAM" id="SSF53098">
    <property type="entry name" value="Ribonuclease H-like"/>
    <property type="match status" value="1"/>
</dbReference>
<dbReference type="EMBL" id="KN826034">
    <property type="protein sequence ID" value="KIK80376.1"/>
    <property type="molecule type" value="Genomic_DNA"/>
</dbReference>
<evidence type="ECO:0008006" key="3">
    <source>
        <dbReference type="Google" id="ProtNLM"/>
    </source>
</evidence>
<evidence type="ECO:0000313" key="2">
    <source>
        <dbReference type="Proteomes" id="UP000054538"/>
    </source>
</evidence>
<sequence>KKIELEDDDKWKVVADLVADLQQYKQATLFFSQDLATIAAVIPAMNKLDNKLNQQMKNDYHPAVISAMQLVKNKMDQYWQITDLSNVYRIAMGILHPGLKLEYFCTKAWEQEWIETAKKLVHDEFASKY</sequence>
<feature type="non-terminal residue" evidence="1">
    <location>
        <position position="1"/>
    </location>
</feature>
<dbReference type="InterPro" id="IPR012337">
    <property type="entry name" value="RNaseH-like_sf"/>
</dbReference>
<feature type="non-terminal residue" evidence="1">
    <location>
        <position position="129"/>
    </location>
</feature>
<organism evidence="1 2">
    <name type="scientific">Paxillus rubicundulus Ve08.2h10</name>
    <dbReference type="NCBI Taxonomy" id="930991"/>
    <lineage>
        <taxon>Eukaryota</taxon>
        <taxon>Fungi</taxon>
        <taxon>Dikarya</taxon>
        <taxon>Basidiomycota</taxon>
        <taxon>Agaricomycotina</taxon>
        <taxon>Agaricomycetes</taxon>
        <taxon>Agaricomycetidae</taxon>
        <taxon>Boletales</taxon>
        <taxon>Paxilineae</taxon>
        <taxon>Paxillaceae</taxon>
        <taxon>Paxillus</taxon>
    </lineage>
</organism>
<name>A0A0D0D9D5_9AGAM</name>
<gene>
    <name evidence="1" type="ORF">PAXRUDRAFT_57969</name>
</gene>
<reference evidence="2" key="2">
    <citation type="submission" date="2015-01" db="EMBL/GenBank/DDBJ databases">
        <title>Evolutionary Origins and Diversification of the Mycorrhizal Mutualists.</title>
        <authorList>
            <consortium name="DOE Joint Genome Institute"/>
            <consortium name="Mycorrhizal Genomics Consortium"/>
            <person name="Kohler A."/>
            <person name="Kuo A."/>
            <person name="Nagy L.G."/>
            <person name="Floudas D."/>
            <person name="Copeland A."/>
            <person name="Barry K.W."/>
            <person name="Cichocki N."/>
            <person name="Veneault-Fourrey C."/>
            <person name="LaButti K."/>
            <person name="Lindquist E.A."/>
            <person name="Lipzen A."/>
            <person name="Lundell T."/>
            <person name="Morin E."/>
            <person name="Murat C."/>
            <person name="Riley R."/>
            <person name="Ohm R."/>
            <person name="Sun H."/>
            <person name="Tunlid A."/>
            <person name="Henrissat B."/>
            <person name="Grigoriev I.V."/>
            <person name="Hibbett D.S."/>
            <person name="Martin F."/>
        </authorList>
    </citation>
    <scope>NUCLEOTIDE SEQUENCE [LARGE SCALE GENOMIC DNA]</scope>
    <source>
        <strain evidence="2">Ve08.2h10</strain>
    </source>
</reference>
<proteinExistence type="predicted"/>
<dbReference type="InParanoid" id="A0A0D0D9D5"/>
<dbReference type="AlphaFoldDB" id="A0A0D0D9D5"/>